<accession>A0A4S1WV18</accession>
<evidence type="ECO:0000256" key="1">
    <source>
        <dbReference type="ARBA" id="ARBA00010541"/>
    </source>
</evidence>
<reference evidence="7 8" key="1">
    <citation type="submission" date="2019-04" db="EMBL/GenBank/DDBJ databases">
        <title>Sphingomonas psychrotolerans sp. nov., isolated from soil in the Tianshan Mountains, Xinjiang, China.</title>
        <authorList>
            <person name="Luo Y."/>
            <person name="Sheng H."/>
        </authorList>
    </citation>
    <scope>NUCLEOTIDE SEQUENCE [LARGE SCALE GENOMIC DNA]</scope>
    <source>
        <strain evidence="7 8">KIS18-15</strain>
    </source>
</reference>
<evidence type="ECO:0000256" key="5">
    <source>
        <dbReference type="SAM" id="MobiDB-lite"/>
    </source>
</evidence>
<dbReference type="SUPFAM" id="SSF50156">
    <property type="entry name" value="PDZ domain-like"/>
    <property type="match status" value="1"/>
</dbReference>
<gene>
    <name evidence="7" type="ORF">E5A74_03460</name>
</gene>
<dbReference type="Gene3D" id="2.40.10.120">
    <property type="match status" value="1"/>
</dbReference>
<dbReference type="GO" id="GO:0004252">
    <property type="term" value="F:serine-type endopeptidase activity"/>
    <property type="evidence" value="ECO:0007669"/>
    <property type="project" value="InterPro"/>
</dbReference>
<dbReference type="PRINTS" id="PR00834">
    <property type="entry name" value="PROTEASES2C"/>
</dbReference>
<protein>
    <submittedName>
        <fullName evidence="7">Trypsin-like serine protease</fullName>
    </submittedName>
</protein>
<dbReference type="SUPFAM" id="SSF50494">
    <property type="entry name" value="Trypsin-like serine proteases"/>
    <property type="match status" value="1"/>
</dbReference>
<dbReference type="PROSITE" id="PS51257">
    <property type="entry name" value="PROKAR_LIPOPROTEIN"/>
    <property type="match status" value="1"/>
</dbReference>
<evidence type="ECO:0000313" key="7">
    <source>
        <dbReference type="EMBL" id="TGX46227.1"/>
    </source>
</evidence>
<keyword evidence="8" id="KW-1185">Reference proteome</keyword>
<dbReference type="InterPro" id="IPR009003">
    <property type="entry name" value="Peptidase_S1_PA"/>
</dbReference>
<dbReference type="GO" id="GO:0042597">
    <property type="term" value="C:periplasmic space"/>
    <property type="evidence" value="ECO:0007669"/>
    <property type="project" value="TreeGrafter"/>
</dbReference>
<dbReference type="InterPro" id="IPR001940">
    <property type="entry name" value="Peptidase_S1C"/>
</dbReference>
<dbReference type="OrthoDB" id="9758917at2"/>
<keyword evidence="4" id="KW-0720">Serine protease</keyword>
<dbReference type="InterPro" id="IPR001478">
    <property type="entry name" value="PDZ"/>
</dbReference>
<feature type="compositionally biased region" description="Low complexity" evidence="5">
    <location>
        <begin position="38"/>
        <end position="51"/>
    </location>
</feature>
<sequence length="373" mass="38045">MRDARKSAPLIGPVLLAAALLGACRSQPNDRGQPLPTPTATPGAPAQTSGARPGGTTGFAELVARAAPAVVSIAVVQASPAQQNPLLRDPFFRRYFDVPDAGQVRLSSGSGVIVDSARGLVLTNHHVVADARTIEVVLPDQRRFEATRLGSDAPSDIALLRLPAANLPQLPLGNSDAARVGDQVLAIGNPFGLGQTVTSGIISAVGRGLSREGFESYIQTDASINPGNSGGPLIGMGGTVVGINSALFGPGANIGIGFAVPANTARFVMNEILRHGTVHRGRLGVTLLDAATLAGANADTPVRGALIAAVAPGSAAERAGLRRGDIVVSAGERETPTAAALRDLVGRTEVGTQLVLRVRRGSNTLDLTVPVEG</sequence>
<proteinExistence type="inferred from homology"/>
<evidence type="ECO:0000313" key="8">
    <source>
        <dbReference type="Proteomes" id="UP000309848"/>
    </source>
</evidence>
<dbReference type="Pfam" id="PF13180">
    <property type="entry name" value="PDZ_2"/>
    <property type="match status" value="1"/>
</dbReference>
<dbReference type="PANTHER" id="PTHR22939:SF129">
    <property type="entry name" value="SERINE PROTEASE HTRA2, MITOCHONDRIAL"/>
    <property type="match status" value="1"/>
</dbReference>
<dbReference type="RefSeq" id="WP_135982840.1">
    <property type="nucleotide sequence ID" value="NZ_JAASQM010000001.1"/>
</dbReference>
<dbReference type="Gene3D" id="2.30.42.10">
    <property type="match status" value="1"/>
</dbReference>
<evidence type="ECO:0000256" key="2">
    <source>
        <dbReference type="ARBA" id="ARBA00022670"/>
    </source>
</evidence>
<evidence type="ECO:0000256" key="3">
    <source>
        <dbReference type="ARBA" id="ARBA00022801"/>
    </source>
</evidence>
<keyword evidence="3" id="KW-0378">Hydrolase</keyword>
<dbReference type="AlphaFoldDB" id="A0A4S1WV18"/>
<feature type="region of interest" description="Disordered" evidence="5">
    <location>
        <begin position="27"/>
        <end position="57"/>
    </location>
</feature>
<name>A0A4S1WV18_9SPHN</name>
<dbReference type="InterPro" id="IPR036034">
    <property type="entry name" value="PDZ_sf"/>
</dbReference>
<organism evidence="7 8">
    <name type="scientific">Sphingomonas naasensis</name>
    <dbReference type="NCBI Taxonomy" id="1344951"/>
    <lineage>
        <taxon>Bacteria</taxon>
        <taxon>Pseudomonadati</taxon>
        <taxon>Pseudomonadota</taxon>
        <taxon>Alphaproteobacteria</taxon>
        <taxon>Sphingomonadales</taxon>
        <taxon>Sphingomonadaceae</taxon>
        <taxon>Sphingomonas</taxon>
    </lineage>
</organism>
<keyword evidence="2 7" id="KW-0645">Protease</keyword>
<comment type="similarity">
    <text evidence="1">Belongs to the peptidase S1C family.</text>
</comment>
<dbReference type="EMBL" id="SRXU01000001">
    <property type="protein sequence ID" value="TGX46227.1"/>
    <property type="molecule type" value="Genomic_DNA"/>
</dbReference>
<dbReference type="SMART" id="SM00228">
    <property type="entry name" value="PDZ"/>
    <property type="match status" value="1"/>
</dbReference>
<dbReference type="PANTHER" id="PTHR22939">
    <property type="entry name" value="SERINE PROTEASE FAMILY S1C HTRA-RELATED"/>
    <property type="match status" value="1"/>
</dbReference>
<evidence type="ECO:0000256" key="4">
    <source>
        <dbReference type="ARBA" id="ARBA00022825"/>
    </source>
</evidence>
<dbReference type="PROSITE" id="PS50106">
    <property type="entry name" value="PDZ"/>
    <property type="match status" value="1"/>
</dbReference>
<dbReference type="Pfam" id="PF13365">
    <property type="entry name" value="Trypsin_2"/>
    <property type="match status" value="1"/>
</dbReference>
<evidence type="ECO:0000259" key="6">
    <source>
        <dbReference type="PROSITE" id="PS50106"/>
    </source>
</evidence>
<dbReference type="Proteomes" id="UP000309848">
    <property type="component" value="Unassembled WGS sequence"/>
</dbReference>
<dbReference type="GO" id="GO:0006515">
    <property type="term" value="P:protein quality control for misfolded or incompletely synthesized proteins"/>
    <property type="evidence" value="ECO:0007669"/>
    <property type="project" value="TreeGrafter"/>
</dbReference>
<feature type="domain" description="PDZ" evidence="6">
    <location>
        <begin position="280"/>
        <end position="344"/>
    </location>
</feature>
<comment type="caution">
    <text evidence="7">The sequence shown here is derived from an EMBL/GenBank/DDBJ whole genome shotgun (WGS) entry which is preliminary data.</text>
</comment>